<evidence type="ECO:0000313" key="2">
    <source>
        <dbReference type="Proteomes" id="UP000290759"/>
    </source>
</evidence>
<dbReference type="RefSeq" id="WP_129226525.1">
    <property type="nucleotide sequence ID" value="NZ_QYBB01000010.1"/>
</dbReference>
<evidence type="ECO:0000313" key="1">
    <source>
        <dbReference type="EMBL" id="RYC31993.1"/>
    </source>
</evidence>
<proteinExistence type="predicted"/>
<reference evidence="1 2" key="2">
    <citation type="submission" date="2019-02" db="EMBL/GenBank/DDBJ databases">
        <title>'Lichenibacterium ramalinii' gen. nov. sp. nov., 'Lichenibacterium minor' gen. nov. sp. nov.</title>
        <authorList>
            <person name="Pankratov T."/>
        </authorList>
    </citation>
    <scope>NUCLEOTIDE SEQUENCE [LARGE SCALE GENOMIC DNA]</scope>
    <source>
        <strain evidence="1 2">RmlP026</strain>
    </source>
</reference>
<dbReference type="AlphaFoldDB" id="A0A4Q2U5Y4"/>
<name>A0A4Q2U5Y4_9HYPH</name>
<sequence length="66" mass="7669">MDQSFHYDPAEYHEQVVHIAEHVVANDDAIPTITPRVDVETNSYHGSAIHHAERDRLIKLYPRLHL</sequence>
<keyword evidence="2" id="KW-1185">Reference proteome</keyword>
<gene>
    <name evidence="1" type="ORF">D3273_11260</name>
</gene>
<dbReference type="Proteomes" id="UP000290759">
    <property type="component" value="Unassembled WGS sequence"/>
</dbReference>
<accession>A0A4Q2U5Y4</accession>
<organism evidence="1 2">
    <name type="scientific">Lichenibacterium minor</name>
    <dbReference type="NCBI Taxonomy" id="2316528"/>
    <lineage>
        <taxon>Bacteria</taxon>
        <taxon>Pseudomonadati</taxon>
        <taxon>Pseudomonadota</taxon>
        <taxon>Alphaproteobacteria</taxon>
        <taxon>Hyphomicrobiales</taxon>
        <taxon>Lichenihabitantaceae</taxon>
        <taxon>Lichenibacterium</taxon>
    </lineage>
</organism>
<dbReference type="EMBL" id="QYBB01000010">
    <property type="protein sequence ID" value="RYC31993.1"/>
    <property type="molecule type" value="Genomic_DNA"/>
</dbReference>
<protein>
    <submittedName>
        <fullName evidence="1">Uncharacterized protein</fullName>
    </submittedName>
</protein>
<comment type="caution">
    <text evidence="1">The sequence shown here is derived from an EMBL/GenBank/DDBJ whole genome shotgun (WGS) entry which is preliminary data.</text>
</comment>
<reference evidence="1 2" key="1">
    <citation type="submission" date="2018-12" db="EMBL/GenBank/DDBJ databases">
        <authorList>
            <person name="Grouzdev D.S."/>
            <person name="Krutkina M.S."/>
        </authorList>
    </citation>
    <scope>NUCLEOTIDE SEQUENCE [LARGE SCALE GENOMIC DNA]</scope>
    <source>
        <strain evidence="1 2">RmlP026</strain>
    </source>
</reference>